<keyword evidence="3" id="KW-0645">Protease</keyword>
<dbReference type="EMBL" id="LQWZ01000035">
    <property type="protein sequence ID" value="OAH53818.1"/>
    <property type="molecule type" value="Genomic_DNA"/>
</dbReference>
<dbReference type="Proteomes" id="UP000077271">
    <property type="component" value="Unassembled WGS sequence"/>
</dbReference>
<dbReference type="Pfam" id="PF00675">
    <property type="entry name" value="Peptidase_M16"/>
    <property type="match status" value="1"/>
</dbReference>
<keyword evidence="3" id="KW-0378">Hydrolase</keyword>
<name>A0A177KK88_9BACI</name>
<gene>
    <name evidence="3" type="ORF">AWH48_11110</name>
</gene>
<dbReference type="Pfam" id="PF05193">
    <property type="entry name" value="Peptidase_M16_C"/>
    <property type="match status" value="1"/>
</dbReference>
<dbReference type="InterPro" id="IPR011249">
    <property type="entry name" value="Metalloenz_LuxS/M16"/>
</dbReference>
<evidence type="ECO:0000259" key="1">
    <source>
        <dbReference type="Pfam" id="PF00675"/>
    </source>
</evidence>
<comment type="caution">
    <text evidence="3">The sequence shown here is derived from an EMBL/GenBank/DDBJ whole genome shotgun (WGS) entry which is preliminary data.</text>
</comment>
<dbReference type="InterPro" id="IPR011765">
    <property type="entry name" value="Pept_M16_N"/>
</dbReference>
<proteinExistence type="predicted"/>
<dbReference type="GO" id="GO:0008233">
    <property type="term" value="F:peptidase activity"/>
    <property type="evidence" value="ECO:0007669"/>
    <property type="project" value="UniProtKB-KW"/>
</dbReference>
<accession>A0A177KK88</accession>
<feature type="domain" description="Peptidase M16 N-terminal" evidence="1">
    <location>
        <begin position="64"/>
        <end position="175"/>
    </location>
</feature>
<dbReference type="GO" id="GO:0006508">
    <property type="term" value="P:proteolysis"/>
    <property type="evidence" value="ECO:0007669"/>
    <property type="project" value="UniProtKB-KW"/>
</dbReference>
<evidence type="ECO:0000313" key="3">
    <source>
        <dbReference type="EMBL" id="OAH53818.1"/>
    </source>
</evidence>
<evidence type="ECO:0000259" key="2">
    <source>
        <dbReference type="Pfam" id="PF05193"/>
    </source>
</evidence>
<dbReference type="NCBIfam" id="NF047421">
    <property type="entry name" value="YfmH_fam"/>
    <property type="match status" value="1"/>
</dbReference>
<dbReference type="SUPFAM" id="SSF63411">
    <property type="entry name" value="LuxS/MPP-like metallohydrolase"/>
    <property type="match status" value="2"/>
</dbReference>
<dbReference type="Gene3D" id="3.30.830.10">
    <property type="entry name" value="Metalloenzyme, LuxS/M16 peptidase-like"/>
    <property type="match status" value="2"/>
</dbReference>
<evidence type="ECO:0000313" key="4">
    <source>
        <dbReference type="Proteomes" id="UP000077271"/>
    </source>
</evidence>
<dbReference type="PANTHER" id="PTHR11851:SF134">
    <property type="entry name" value="ZINC-DEPENDENT PROTEASE"/>
    <property type="match status" value="1"/>
</dbReference>
<dbReference type="InterPro" id="IPR007863">
    <property type="entry name" value="Peptidase_M16_C"/>
</dbReference>
<reference evidence="3 4" key="1">
    <citation type="submission" date="2016-01" db="EMBL/GenBank/DDBJ databases">
        <title>Investigation of taxonomic status of Bacillus aminovorans.</title>
        <authorList>
            <person name="Verma A."/>
            <person name="Pal Y."/>
            <person name="Krishnamurthi S."/>
        </authorList>
    </citation>
    <scope>NUCLEOTIDE SEQUENCE [LARGE SCALE GENOMIC DNA]</scope>
    <source>
        <strain evidence="3 4">DSM 4337</strain>
    </source>
</reference>
<dbReference type="AlphaFoldDB" id="A0A177KK88"/>
<sequence>MKKTIFDQMNETVYHEQLENGLNVYILPKVGFNKTYVTFTTNYGSIDNDFIPEGETDFLHVPDGIAHFLEHKMFEKEDGDVFQKFSSQGASANAFTSFTRTAYLFSATSNIKENTETLLDFVQAPYFTEQTVEKEKGIIGQEIRMYDDNPDWRVYFGLIENLYKHHPVKIDIAGTVESIADITKDYLYTCYETFYHPANMSLFIVGPVDPNEMMSLVRQNQSGKTFAEPKSVERRFPNEPAESAEKHRAIHMSVNTPKCEVGLKMPTSLKTGTEKLKEELAAGLLLEILFGKSAAFYEKSYNEGLIDDTFGFDYTGERGFSFALVGGDTDEPEKLAERIKTQLLEAKDGQNITDESFNRARKKKIGAQLRAFNSPEYIANQFTRYQFNGLNLFETVPVLEAMTIEDVIGLAEKMIQEEGFSSCFILPKETA</sequence>
<dbReference type="InterPro" id="IPR050361">
    <property type="entry name" value="MPP/UQCRC_Complex"/>
</dbReference>
<organism evidence="3 4">
    <name type="scientific">Domibacillus aminovorans</name>
    <dbReference type="NCBI Taxonomy" id="29332"/>
    <lineage>
        <taxon>Bacteria</taxon>
        <taxon>Bacillati</taxon>
        <taxon>Bacillota</taxon>
        <taxon>Bacilli</taxon>
        <taxon>Bacillales</taxon>
        <taxon>Bacillaceae</taxon>
        <taxon>Domibacillus</taxon>
    </lineage>
</organism>
<dbReference type="RefSeq" id="WP_063975342.1">
    <property type="nucleotide sequence ID" value="NZ_LQWZ01000035.1"/>
</dbReference>
<dbReference type="OrthoDB" id="9811314at2"/>
<dbReference type="GO" id="GO:0046872">
    <property type="term" value="F:metal ion binding"/>
    <property type="evidence" value="ECO:0007669"/>
    <property type="project" value="InterPro"/>
</dbReference>
<feature type="domain" description="Peptidase M16 C-terminal" evidence="2">
    <location>
        <begin position="181"/>
        <end position="363"/>
    </location>
</feature>
<dbReference type="PANTHER" id="PTHR11851">
    <property type="entry name" value="METALLOPROTEASE"/>
    <property type="match status" value="1"/>
</dbReference>
<protein>
    <submittedName>
        <fullName evidence="3">Zinc protease</fullName>
    </submittedName>
</protein>